<dbReference type="GO" id="GO:0000981">
    <property type="term" value="F:DNA-binding transcription factor activity, RNA polymerase II-specific"/>
    <property type="evidence" value="ECO:0007669"/>
    <property type="project" value="InterPro"/>
</dbReference>
<evidence type="ECO:0000313" key="7">
    <source>
        <dbReference type="EMBL" id="RJE25269.1"/>
    </source>
</evidence>
<evidence type="ECO:0000256" key="2">
    <source>
        <dbReference type="ARBA" id="ARBA00023125"/>
    </source>
</evidence>
<proteinExistence type="predicted"/>
<organism evidence="7 8">
    <name type="scientific">Aspergillus sclerotialis</name>
    <dbReference type="NCBI Taxonomy" id="2070753"/>
    <lineage>
        <taxon>Eukaryota</taxon>
        <taxon>Fungi</taxon>
        <taxon>Dikarya</taxon>
        <taxon>Ascomycota</taxon>
        <taxon>Pezizomycotina</taxon>
        <taxon>Eurotiomycetes</taxon>
        <taxon>Eurotiomycetidae</taxon>
        <taxon>Eurotiales</taxon>
        <taxon>Aspergillaceae</taxon>
        <taxon>Aspergillus</taxon>
        <taxon>Aspergillus subgen. Polypaecilum</taxon>
    </lineage>
</organism>
<evidence type="ECO:0000256" key="4">
    <source>
        <dbReference type="ARBA" id="ARBA00023242"/>
    </source>
</evidence>
<feature type="domain" description="Zn(2)-C6 fungal-type" evidence="6">
    <location>
        <begin position="6"/>
        <end position="38"/>
    </location>
</feature>
<dbReference type="AlphaFoldDB" id="A0A3A2ZQ23"/>
<evidence type="ECO:0000256" key="5">
    <source>
        <dbReference type="SAM" id="MobiDB-lite"/>
    </source>
</evidence>
<dbReference type="InterPro" id="IPR036864">
    <property type="entry name" value="Zn2-C6_fun-type_DNA-bd_sf"/>
</dbReference>
<keyword evidence="2" id="KW-0238">DNA-binding</keyword>
<keyword evidence="3" id="KW-0804">Transcription</keyword>
<dbReference type="EMBL" id="MVGC01000053">
    <property type="protein sequence ID" value="RJE25269.1"/>
    <property type="molecule type" value="Genomic_DNA"/>
</dbReference>
<evidence type="ECO:0000313" key="8">
    <source>
        <dbReference type="Proteomes" id="UP000266188"/>
    </source>
</evidence>
<dbReference type="SUPFAM" id="SSF57701">
    <property type="entry name" value="Zn2/Cys6 DNA-binding domain"/>
    <property type="match status" value="1"/>
</dbReference>
<dbReference type="InterPro" id="IPR001138">
    <property type="entry name" value="Zn2Cys6_DnaBD"/>
</dbReference>
<dbReference type="CDD" id="cd00067">
    <property type="entry name" value="GAL4"/>
    <property type="match status" value="1"/>
</dbReference>
<dbReference type="OrthoDB" id="4137815at2759"/>
<accession>A0A3A2ZQ23</accession>
<keyword evidence="1" id="KW-0805">Transcription regulation</keyword>
<dbReference type="Gene3D" id="4.10.240.10">
    <property type="entry name" value="Zn(2)-C6 fungal-type DNA-binding domain"/>
    <property type="match status" value="1"/>
</dbReference>
<dbReference type="GO" id="GO:0003677">
    <property type="term" value="F:DNA binding"/>
    <property type="evidence" value="ECO:0007669"/>
    <property type="project" value="UniProtKB-KW"/>
</dbReference>
<gene>
    <name evidence="7" type="ORF">PHISCL_02419</name>
</gene>
<evidence type="ECO:0000256" key="1">
    <source>
        <dbReference type="ARBA" id="ARBA00023015"/>
    </source>
</evidence>
<dbReference type="Proteomes" id="UP000266188">
    <property type="component" value="Unassembled WGS sequence"/>
</dbReference>
<keyword evidence="4" id="KW-0539">Nucleus</keyword>
<dbReference type="GO" id="GO:0008270">
    <property type="term" value="F:zinc ion binding"/>
    <property type="evidence" value="ECO:0007669"/>
    <property type="project" value="InterPro"/>
</dbReference>
<protein>
    <recommendedName>
        <fullName evidence="6">Zn(2)-C6 fungal-type domain-containing protein</fullName>
    </recommendedName>
</protein>
<sequence length="491" mass="55773">MSSLSACDECFKRKRKCHFDNDSNQCIRCRTSSLQCTKTRRQGRIGRPPNIGLASEQGAFSIWESNPELEPARAMQQSFFRSGNTPNDGSVNSQDTTTWVPNHDVEREHVVRPSSRPRTTDNNHVGDLVQTGNSGISEIEDETLYTALDIWMFGSTFARDFYRAIHYCHQNSPWLLHEMFIAMDTFIDWARFNRITSERVDIERGARSLQKLRTAEVSGSQDALAILMLGQSLAAFDAFVTSAGSMSILRYSLSLVEPWYPTFAQDPFSDPVTISPIFWDIACCLVYREIPIIRPILRGPPVVDRLAGICTSLLPILYDLCVTGYDMRQDPTQVWRLDSIEERIHHWNPDYGSLQSSRFSQIEIASMRTQAIMYKTASLLLIHRLRYPLTHQDETAVSLANEILDERTAFFANQGNEVTLQNAGLPIFLALLEVPLPADDLWKSSTRLRVRPACVETMITFCKYSWEQKLSGFSGSLFELVDTGPRFVPMP</sequence>
<name>A0A3A2ZQ23_9EURO</name>
<dbReference type="Pfam" id="PF00172">
    <property type="entry name" value="Zn_clus"/>
    <property type="match status" value="1"/>
</dbReference>
<dbReference type="PROSITE" id="PS50048">
    <property type="entry name" value="ZN2_CY6_FUNGAL_2"/>
    <property type="match status" value="1"/>
</dbReference>
<feature type="region of interest" description="Disordered" evidence="5">
    <location>
        <begin position="108"/>
        <end position="131"/>
    </location>
</feature>
<evidence type="ECO:0000256" key="3">
    <source>
        <dbReference type="ARBA" id="ARBA00023163"/>
    </source>
</evidence>
<evidence type="ECO:0000259" key="6">
    <source>
        <dbReference type="PROSITE" id="PS50048"/>
    </source>
</evidence>
<keyword evidence="8" id="KW-1185">Reference proteome</keyword>
<reference evidence="8" key="1">
    <citation type="submission" date="2017-02" db="EMBL/GenBank/DDBJ databases">
        <authorList>
            <person name="Tafer H."/>
            <person name="Lopandic K."/>
        </authorList>
    </citation>
    <scope>NUCLEOTIDE SEQUENCE [LARGE SCALE GENOMIC DNA]</scope>
    <source>
        <strain evidence="8">CBS 366.77</strain>
    </source>
</reference>
<comment type="caution">
    <text evidence="7">The sequence shown here is derived from an EMBL/GenBank/DDBJ whole genome shotgun (WGS) entry which is preliminary data.</text>
</comment>